<dbReference type="PROSITE" id="PS51094">
    <property type="entry name" value="PTS_EIIA_TYPE_2"/>
    <property type="match status" value="1"/>
</dbReference>
<evidence type="ECO:0000256" key="5">
    <source>
        <dbReference type="ARBA" id="ARBA00022553"/>
    </source>
</evidence>
<evidence type="ECO:0000256" key="4">
    <source>
        <dbReference type="ARBA" id="ARBA00022475"/>
    </source>
</evidence>
<evidence type="ECO:0000256" key="6">
    <source>
        <dbReference type="ARBA" id="ARBA00022597"/>
    </source>
</evidence>
<dbReference type="InterPro" id="IPR003353">
    <property type="entry name" value="PTS_IIB_fruc"/>
</dbReference>
<dbReference type="Pfam" id="PF02302">
    <property type="entry name" value="PTS_IIB"/>
    <property type="match status" value="1"/>
</dbReference>
<dbReference type="GO" id="GO:0090563">
    <property type="term" value="F:protein-phosphocysteine-sugar phosphotransferase activity"/>
    <property type="evidence" value="ECO:0007669"/>
    <property type="project" value="TreeGrafter"/>
</dbReference>
<dbReference type="InterPro" id="IPR004715">
    <property type="entry name" value="PTS_IIA_fruc"/>
</dbReference>
<dbReference type="GO" id="GO:0005886">
    <property type="term" value="C:plasma membrane"/>
    <property type="evidence" value="ECO:0007669"/>
    <property type="project" value="UniProtKB-SubCell"/>
</dbReference>
<dbReference type="Pfam" id="PF02378">
    <property type="entry name" value="PTS_EIIC"/>
    <property type="match status" value="1"/>
</dbReference>
<evidence type="ECO:0000259" key="13">
    <source>
        <dbReference type="PROSITE" id="PS51094"/>
    </source>
</evidence>
<dbReference type="CDD" id="cd05569">
    <property type="entry name" value="PTS_IIB_fructose"/>
    <property type="match status" value="1"/>
</dbReference>
<evidence type="ECO:0000256" key="10">
    <source>
        <dbReference type="ARBA" id="ARBA00022989"/>
    </source>
</evidence>
<evidence type="ECO:0000256" key="12">
    <source>
        <dbReference type="SAM" id="Phobius"/>
    </source>
</evidence>
<dbReference type="InterPro" id="IPR006327">
    <property type="entry name" value="PTS_IIC_fruc"/>
</dbReference>
<keyword evidence="7" id="KW-0808">Transferase</keyword>
<dbReference type="SUPFAM" id="SSF55804">
    <property type="entry name" value="Phoshotransferase/anion transport protein"/>
    <property type="match status" value="1"/>
</dbReference>
<feature type="transmembrane region" description="Helical" evidence="12">
    <location>
        <begin position="430"/>
        <end position="452"/>
    </location>
</feature>
<dbReference type="FunFam" id="3.40.50.2300:FF:000014">
    <property type="entry name" value="PTS system fructose-like transporter subunit IIB"/>
    <property type="match status" value="1"/>
</dbReference>
<dbReference type="Gene3D" id="3.40.50.2300">
    <property type="match status" value="1"/>
</dbReference>
<dbReference type="GO" id="GO:0009401">
    <property type="term" value="P:phosphoenolpyruvate-dependent sugar phosphotransferase system"/>
    <property type="evidence" value="ECO:0007669"/>
    <property type="project" value="UniProtKB-KW"/>
</dbReference>
<evidence type="ECO:0000256" key="8">
    <source>
        <dbReference type="ARBA" id="ARBA00022683"/>
    </source>
</evidence>
<dbReference type="FunFam" id="3.40.930.10:FF:000009">
    <property type="entry name" value="PTS system, fructose specific IIABC component"/>
    <property type="match status" value="1"/>
</dbReference>
<keyword evidence="17" id="KW-1185">Reference proteome</keyword>
<evidence type="ECO:0000256" key="1">
    <source>
        <dbReference type="ARBA" id="ARBA00004429"/>
    </source>
</evidence>
<evidence type="ECO:0000256" key="9">
    <source>
        <dbReference type="ARBA" id="ARBA00022692"/>
    </source>
</evidence>
<dbReference type="GO" id="GO:0022877">
    <property type="term" value="F:protein-N(PI)-phosphohistidine-fructose phosphotransferase system transporter activity"/>
    <property type="evidence" value="ECO:0007669"/>
    <property type="project" value="InterPro"/>
</dbReference>
<evidence type="ECO:0000256" key="3">
    <source>
        <dbReference type="ARBA" id="ARBA00022448"/>
    </source>
</evidence>
<feature type="transmembrane region" description="Helical" evidence="12">
    <location>
        <begin position="570"/>
        <end position="590"/>
    </location>
</feature>
<keyword evidence="5" id="KW-0597">Phosphoprotein</keyword>
<comment type="subcellular location">
    <subcellularLocation>
        <location evidence="1">Cell inner membrane</location>
        <topology evidence="1">Multi-pass membrane protein</topology>
    </subcellularLocation>
    <subcellularLocation>
        <location evidence="2">Cytoplasm</location>
    </subcellularLocation>
</comment>
<dbReference type="GO" id="GO:0005351">
    <property type="term" value="F:carbohydrate:proton symporter activity"/>
    <property type="evidence" value="ECO:0007669"/>
    <property type="project" value="InterPro"/>
</dbReference>
<evidence type="ECO:0000259" key="15">
    <source>
        <dbReference type="PROSITE" id="PS51104"/>
    </source>
</evidence>
<name>A0A3E2TFT5_9FIRM</name>
<dbReference type="InterPro" id="IPR002178">
    <property type="entry name" value="PTS_EIIA_type-2_dom"/>
</dbReference>
<feature type="transmembrane region" description="Helical" evidence="12">
    <location>
        <begin position="392"/>
        <end position="410"/>
    </location>
</feature>
<keyword evidence="3" id="KW-0813">Transport</keyword>
<dbReference type="PANTHER" id="PTHR30505:SF28">
    <property type="entry name" value="PTS SYSTEM 2-O-ALPHA-MANNOSYL-D-GLYCERATE-SPECIFIC EIIABC COMPONENT"/>
    <property type="match status" value="1"/>
</dbReference>
<dbReference type="Proteomes" id="UP000261011">
    <property type="component" value="Unassembled WGS sequence"/>
</dbReference>
<dbReference type="PROSITE" id="PS51099">
    <property type="entry name" value="PTS_EIIB_TYPE_2"/>
    <property type="match status" value="1"/>
</dbReference>
<feature type="transmembrane region" description="Helical" evidence="12">
    <location>
        <begin position="510"/>
        <end position="533"/>
    </location>
</feature>
<dbReference type="PROSITE" id="PS51104">
    <property type="entry name" value="PTS_EIIC_TYPE_2"/>
    <property type="match status" value="1"/>
</dbReference>
<keyword evidence="9 12" id="KW-0812">Transmembrane</keyword>
<dbReference type="SUPFAM" id="SSF52794">
    <property type="entry name" value="PTS system IIB component-like"/>
    <property type="match status" value="1"/>
</dbReference>
<keyword evidence="8" id="KW-0598">Phosphotransferase system</keyword>
<dbReference type="NCBIfam" id="TIGR00848">
    <property type="entry name" value="fruA"/>
    <property type="match status" value="1"/>
</dbReference>
<dbReference type="InterPro" id="IPR036095">
    <property type="entry name" value="PTS_EIIB-like_sf"/>
</dbReference>
<feature type="transmembrane region" description="Helical" evidence="12">
    <location>
        <begin position="348"/>
        <end position="371"/>
    </location>
</feature>
<dbReference type="Pfam" id="PF00359">
    <property type="entry name" value="PTS_EIIA_2"/>
    <property type="match status" value="1"/>
</dbReference>
<feature type="transmembrane region" description="Helical" evidence="12">
    <location>
        <begin position="472"/>
        <end position="490"/>
    </location>
</feature>
<dbReference type="InterPro" id="IPR013011">
    <property type="entry name" value="PTS_EIIB_2"/>
</dbReference>
<dbReference type="RefSeq" id="WP_117522247.1">
    <property type="nucleotide sequence ID" value="NZ_QVEU01000009.1"/>
</dbReference>
<dbReference type="NCBIfam" id="TIGR00829">
    <property type="entry name" value="FRU"/>
    <property type="match status" value="1"/>
</dbReference>
<accession>A0A3E2TFT5</accession>
<dbReference type="GO" id="GO:0005737">
    <property type="term" value="C:cytoplasm"/>
    <property type="evidence" value="ECO:0007669"/>
    <property type="project" value="UniProtKB-SubCell"/>
</dbReference>
<gene>
    <name evidence="16" type="ORF">DXA39_08010</name>
</gene>
<dbReference type="PANTHER" id="PTHR30505">
    <property type="entry name" value="FRUCTOSE-LIKE PERMEASE"/>
    <property type="match status" value="1"/>
</dbReference>
<keyword evidence="4" id="KW-1003">Cell membrane</keyword>
<dbReference type="CDD" id="cd00211">
    <property type="entry name" value="PTS_IIA_fru"/>
    <property type="match status" value="1"/>
</dbReference>
<organism evidence="16 17">
    <name type="scientific">Anaerococcus nagyae</name>
    <dbReference type="NCBI Taxonomy" id="1755241"/>
    <lineage>
        <taxon>Bacteria</taxon>
        <taxon>Bacillati</taxon>
        <taxon>Bacillota</taxon>
        <taxon>Tissierellia</taxon>
        <taxon>Tissierellales</taxon>
        <taxon>Peptoniphilaceae</taxon>
        <taxon>Anaerococcus</taxon>
    </lineage>
</organism>
<feature type="transmembrane region" description="Helical" evidence="12">
    <location>
        <begin position="316"/>
        <end position="336"/>
    </location>
</feature>
<dbReference type="InterPro" id="IPR003352">
    <property type="entry name" value="PTS_EIIC"/>
</dbReference>
<feature type="domain" description="PTS EIIB type-2" evidence="14">
    <location>
        <begin position="182"/>
        <end position="277"/>
    </location>
</feature>
<evidence type="ECO:0000256" key="11">
    <source>
        <dbReference type="ARBA" id="ARBA00023136"/>
    </source>
</evidence>
<dbReference type="InterPro" id="IPR016152">
    <property type="entry name" value="PTrfase/Anion_transptr"/>
</dbReference>
<keyword evidence="11 12" id="KW-0472">Membrane</keyword>
<dbReference type="NCBIfam" id="TIGR01427">
    <property type="entry name" value="PTS_IIC_fructo"/>
    <property type="match status" value="1"/>
</dbReference>
<feature type="transmembrane region" description="Helical" evidence="12">
    <location>
        <begin position="545"/>
        <end position="564"/>
    </location>
</feature>
<dbReference type="AlphaFoldDB" id="A0A3E2TFT5"/>
<reference evidence="16 17" key="1">
    <citation type="submission" date="2018-08" db="EMBL/GenBank/DDBJ databases">
        <title>A genome reference for cultivated species of the human gut microbiota.</title>
        <authorList>
            <person name="Zou Y."/>
            <person name="Xue W."/>
            <person name="Luo G."/>
        </authorList>
    </citation>
    <scope>NUCLEOTIDE SEQUENCE [LARGE SCALE GENOMIC DNA]</scope>
    <source>
        <strain evidence="16 17">OF01-3</strain>
    </source>
</reference>
<feature type="domain" description="PTS EIIA type-2" evidence="13">
    <location>
        <begin position="5"/>
        <end position="149"/>
    </location>
</feature>
<dbReference type="EMBL" id="QVEU01000009">
    <property type="protein sequence ID" value="RGB74751.1"/>
    <property type="molecule type" value="Genomic_DNA"/>
</dbReference>
<dbReference type="InterPro" id="IPR013014">
    <property type="entry name" value="PTS_EIIC_2"/>
</dbReference>
<evidence type="ECO:0000313" key="16">
    <source>
        <dbReference type="EMBL" id="RGB74751.1"/>
    </source>
</evidence>
<dbReference type="Gene3D" id="3.40.930.10">
    <property type="entry name" value="Mannitol-specific EII, Chain A"/>
    <property type="match status" value="1"/>
</dbReference>
<dbReference type="InterPro" id="IPR050864">
    <property type="entry name" value="Bacterial_PTS_Sugar_Transport"/>
</dbReference>
<feature type="domain" description="PTS EIIC type-2" evidence="15">
    <location>
        <begin position="308"/>
        <end position="641"/>
    </location>
</feature>
<feature type="transmembrane region" description="Helical" evidence="12">
    <location>
        <begin position="611"/>
        <end position="630"/>
    </location>
</feature>
<dbReference type="InterPro" id="IPR003501">
    <property type="entry name" value="PTS_EIIB_2/3"/>
</dbReference>
<dbReference type="OrthoDB" id="9782569at2"/>
<evidence type="ECO:0000256" key="2">
    <source>
        <dbReference type="ARBA" id="ARBA00004496"/>
    </source>
</evidence>
<keyword evidence="6" id="KW-0762">Sugar transport</keyword>
<protein>
    <submittedName>
        <fullName evidence="16">PTS fructose transporter subunit IIC</fullName>
    </submittedName>
</protein>
<evidence type="ECO:0000313" key="17">
    <source>
        <dbReference type="Proteomes" id="UP000261011"/>
    </source>
</evidence>
<proteinExistence type="predicted"/>
<comment type="caution">
    <text evidence="16">The sequence shown here is derived from an EMBL/GenBank/DDBJ whole genome shotgun (WGS) entry which is preliminary data.</text>
</comment>
<evidence type="ECO:0000256" key="7">
    <source>
        <dbReference type="ARBA" id="ARBA00022679"/>
    </source>
</evidence>
<keyword evidence="10 12" id="KW-1133">Transmembrane helix</keyword>
<sequence length="641" mass="68846">MEIKDLLKKELIILDLEANSKDEVIDELANKFYEKGYVKSEKDFAQGLREREQEGSTALGDGVAIPHSKNKTVKEPAVLFARKKDGLDYEALDGEDTFVFFAIAAPDGENNLHVETLAELSKMIMKGGFVDDLKTVNTPDEVYSIIDKYSKPKKINEDKSVIKSNDKENATQTETDKESDFIVAVTACPNGIAHTYMAQEGLEEAAKKAGVDIKVETNGSDGIKNRLTDEDIKRAKAVIISADKKVETARFDGKKVIQRPVSDGIRKADELVDRAIKGQASVFHSEVSSNNESYKSTKGDSQSFWQKIYGDIMNGISHMLPFVIGGGILLAISFLFERFTGDNSQVFTFLNGLGSDSMSFLIPILAGYIAMSIGDRPALMPGMVAGLMASRGAGFIGGLIGGLIAGYITNLIKKMTRNLPKSVEGLKPMLIYPVLGLLFTGIIMYFIIDPIFTGINSAINNWLMNLSGSNRILLGALLGAMMAIDMGGPINKAAYAFAIGVFTDTGIGSYMAAVMVGGMVPPIAIALACSLFKNKFTEKEKETKITNFILGLSFITEGAIPFAASEPQSVIPSVAIGSAIAGAIVGAFNVESPAPHGGVFVLPAMSNLNQVLFFLLAVAIGSVVGALLLGKLKKRPEDKVA</sequence>
<evidence type="ECO:0000259" key="14">
    <source>
        <dbReference type="PROSITE" id="PS51099"/>
    </source>
</evidence>